<dbReference type="NCBIfam" id="TIGR01145">
    <property type="entry name" value="ATP_synt_delta"/>
    <property type="match status" value="1"/>
</dbReference>
<dbReference type="GO" id="GO:0031676">
    <property type="term" value="C:plasma membrane-derived thylakoid membrane"/>
    <property type="evidence" value="ECO:0007669"/>
    <property type="project" value="UniProtKB-SubCell"/>
</dbReference>
<dbReference type="InterPro" id="IPR026015">
    <property type="entry name" value="ATP_synth_OSCP/delta_N_sf"/>
</dbReference>
<dbReference type="GO" id="GO:0045259">
    <property type="term" value="C:proton-transporting ATP synthase complex"/>
    <property type="evidence" value="ECO:0007669"/>
    <property type="project" value="UniProtKB-KW"/>
</dbReference>
<gene>
    <name evidence="8" type="primary">atpH</name>
    <name evidence="8" type="synonym">atpD</name>
    <name evidence="9" type="ORF">EV03_0904</name>
</gene>
<dbReference type="InterPro" id="IPR000711">
    <property type="entry name" value="ATPase_OSCP/dsu"/>
</dbReference>
<keyword evidence="2 8" id="KW-0813">Transport</keyword>
<keyword evidence="4 8" id="KW-0406">Ion transport</keyword>
<sequence length="182" mass="19954">MPLLNTITTPYAEAFLQVAESRNEVDEVVTQAKSILELWSSCPEFSDAMSSPVLEVNQKKAALEKLFSSQVTPSFLNLLKLLADRQRIGLLNFVLERLLEIYREQRNIALATITSASALNEDHQSELLKKVQSIAGTDNLEIDLKVDSELLGGFVVNVGSKVIDASIAGQVRRLGLALAKVS</sequence>
<organism evidence="9 10">
    <name type="scientific">Prochlorococcus marinus str. PAC1</name>
    <dbReference type="NCBI Taxonomy" id="59924"/>
    <lineage>
        <taxon>Bacteria</taxon>
        <taxon>Bacillati</taxon>
        <taxon>Cyanobacteriota</taxon>
        <taxon>Cyanophyceae</taxon>
        <taxon>Synechococcales</taxon>
        <taxon>Prochlorococcaceae</taxon>
        <taxon>Prochlorococcus</taxon>
    </lineage>
</organism>
<evidence type="ECO:0000256" key="6">
    <source>
        <dbReference type="ARBA" id="ARBA00023196"/>
    </source>
</evidence>
<keyword evidence="7 8" id="KW-0066">ATP synthesis</keyword>
<keyword evidence="8" id="KW-0793">Thylakoid</keyword>
<comment type="similarity">
    <text evidence="8">Belongs to the ATPase delta chain family.</text>
</comment>
<comment type="function">
    <text evidence="8">F(1)F(0) ATP synthase produces ATP from ADP in the presence of a proton or sodium gradient. F-type ATPases consist of two structural domains, F(1) containing the extramembraneous catalytic core and F(0) containing the membrane proton channel, linked together by a central stalk and a peripheral stalk. During catalysis, ATP synthesis in the catalytic domain of F(1) is coupled via a rotary mechanism of the central stalk subunits to proton translocation.</text>
</comment>
<evidence type="ECO:0000256" key="1">
    <source>
        <dbReference type="ARBA" id="ARBA00004370"/>
    </source>
</evidence>
<keyword evidence="5 8" id="KW-0472">Membrane</keyword>
<evidence type="ECO:0000256" key="8">
    <source>
        <dbReference type="HAMAP-Rule" id="MF_01416"/>
    </source>
</evidence>
<name>A0A0A2C617_PROMR</name>
<dbReference type="InterPro" id="IPR020781">
    <property type="entry name" value="ATPase_OSCP/d_CS"/>
</dbReference>
<evidence type="ECO:0000256" key="7">
    <source>
        <dbReference type="ARBA" id="ARBA00023310"/>
    </source>
</evidence>
<dbReference type="GO" id="GO:0016787">
    <property type="term" value="F:hydrolase activity"/>
    <property type="evidence" value="ECO:0007669"/>
    <property type="project" value="UniProtKB-KW"/>
</dbReference>
<evidence type="ECO:0000256" key="4">
    <source>
        <dbReference type="ARBA" id="ARBA00023065"/>
    </source>
</evidence>
<dbReference type="RefSeq" id="WP_036905551.1">
    <property type="nucleotide sequence ID" value="NZ_CP138967.1"/>
</dbReference>
<comment type="subcellular location">
    <subcellularLocation>
        <location evidence="8">Cellular thylakoid membrane</location>
        <topology evidence="8">Peripheral membrane protein</topology>
    </subcellularLocation>
    <subcellularLocation>
        <location evidence="1">Membrane</location>
    </subcellularLocation>
</comment>
<reference evidence="10" key="1">
    <citation type="journal article" date="2014" name="Sci. Data">
        <title>Genomes of diverse isolates of the marine cyanobacterium Prochlorococcus.</title>
        <authorList>
            <person name="Biller S."/>
            <person name="Berube P."/>
            <person name="Thompson J."/>
            <person name="Kelly L."/>
            <person name="Roggensack S."/>
            <person name="Awad L."/>
            <person name="Roache-Johnson K."/>
            <person name="Ding H."/>
            <person name="Giovannoni S.J."/>
            <person name="Moore L.R."/>
            <person name="Chisholm S.W."/>
        </authorList>
    </citation>
    <scope>NUCLEOTIDE SEQUENCE [LARGE SCALE GENOMIC DNA]</scope>
    <source>
        <strain evidence="10">PAC1</strain>
    </source>
</reference>
<keyword evidence="3 8" id="KW-0375">Hydrogen ion transport</keyword>
<dbReference type="PANTHER" id="PTHR11910">
    <property type="entry name" value="ATP SYNTHASE DELTA CHAIN"/>
    <property type="match status" value="1"/>
</dbReference>
<evidence type="ECO:0000313" key="9">
    <source>
        <dbReference type="EMBL" id="KGG20967.1"/>
    </source>
</evidence>
<dbReference type="HAMAP" id="MF_01416">
    <property type="entry name" value="ATP_synth_delta_bact"/>
    <property type="match status" value="1"/>
</dbReference>
<evidence type="ECO:0000256" key="2">
    <source>
        <dbReference type="ARBA" id="ARBA00022448"/>
    </source>
</evidence>
<dbReference type="Proteomes" id="UP000030392">
    <property type="component" value="Unassembled WGS sequence"/>
</dbReference>
<dbReference type="PRINTS" id="PR00125">
    <property type="entry name" value="ATPASEDELTA"/>
</dbReference>
<dbReference type="Gene3D" id="1.10.520.20">
    <property type="entry name" value="N-terminal domain of the delta subunit of the F1F0-ATP synthase"/>
    <property type="match status" value="1"/>
</dbReference>
<dbReference type="EMBL" id="JNAX01000010">
    <property type="protein sequence ID" value="KGG20967.1"/>
    <property type="molecule type" value="Genomic_DNA"/>
</dbReference>
<comment type="caution">
    <text evidence="9">The sequence shown here is derived from an EMBL/GenBank/DDBJ whole genome shotgun (WGS) entry which is preliminary data.</text>
</comment>
<protein>
    <recommendedName>
        <fullName evidence="8">ATP synthase subunit delta</fullName>
    </recommendedName>
    <alternativeName>
        <fullName evidence="8">ATP synthase F(1) sector subunit delta</fullName>
    </alternativeName>
    <alternativeName>
        <fullName evidence="8">F-type ATPase subunit delta</fullName>
        <shortName evidence="8">F-ATPase subunit delta</shortName>
    </alternativeName>
</protein>
<proteinExistence type="inferred from homology"/>
<dbReference type="AlphaFoldDB" id="A0A0A2C617"/>
<comment type="function">
    <text evidence="8">This protein is part of the stalk that links CF(0) to CF(1). It either transmits conformational changes from CF(0) to CF(1) or is implicated in proton conduction.</text>
</comment>
<keyword evidence="6 8" id="KW-0139">CF(1)</keyword>
<keyword evidence="9" id="KW-0378">Hydrolase</keyword>
<dbReference type="PROSITE" id="PS00389">
    <property type="entry name" value="ATPASE_DELTA"/>
    <property type="match status" value="1"/>
</dbReference>
<dbReference type="GO" id="GO:0046933">
    <property type="term" value="F:proton-transporting ATP synthase activity, rotational mechanism"/>
    <property type="evidence" value="ECO:0007669"/>
    <property type="project" value="UniProtKB-UniRule"/>
</dbReference>
<evidence type="ECO:0000256" key="5">
    <source>
        <dbReference type="ARBA" id="ARBA00023136"/>
    </source>
</evidence>
<accession>A0A0A2C617</accession>
<evidence type="ECO:0000313" key="10">
    <source>
        <dbReference type="Proteomes" id="UP000030392"/>
    </source>
</evidence>
<evidence type="ECO:0000256" key="3">
    <source>
        <dbReference type="ARBA" id="ARBA00022781"/>
    </source>
</evidence>
<dbReference type="SUPFAM" id="SSF47928">
    <property type="entry name" value="N-terminal domain of the delta subunit of the F1F0-ATP synthase"/>
    <property type="match status" value="1"/>
</dbReference>
<dbReference type="Pfam" id="PF00213">
    <property type="entry name" value="OSCP"/>
    <property type="match status" value="1"/>
</dbReference>